<dbReference type="InterPro" id="IPR008521">
    <property type="entry name" value="Mg_trans_NIPA"/>
</dbReference>
<dbReference type="PANTHER" id="PTHR12570">
    <property type="match status" value="1"/>
</dbReference>
<feature type="transmembrane region" description="Helical" evidence="6">
    <location>
        <begin position="217"/>
        <end position="236"/>
    </location>
</feature>
<feature type="compositionally biased region" description="Low complexity" evidence="5">
    <location>
        <begin position="546"/>
        <end position="559"/>
    </location>
</feature>
<keyword evidence="3 6" id="KW-1133">Transmembrane helix</keyword>
<dbReference type="Proteomes" id="UP000027361">
    <property type="component" value="Unassembled WGS sequence"/>
</dbReference>
<evidence type="ECO:0000256" key="6">
    <source>
        <dbReference type="SAM" id="Phobius"/>
    </source>
</evidence>
<feature type="transmembrane region" description="Helical" evidence="6">
    <location>
        <begin position="149"/>
        <end position="170"/>
    </location>
</feature>
<sequence>MNPTPTRVLALLARQAAESSANAAASGALPTSINTTASASSAMASLSSLMASASQALASESKVAAGDDGAANPGYFKYIGIAMAISSGFFIGSSFVLKKRGLLAAQKKFNSTAGEGLSYLKSPLWWSGMIIMILGEVLNLVAYSFTDAILVTPMGALSVVVSAILSSFFLEEKLSMFGWLGCGLCILGSTIIALNGPDQHASGQIKVFEKMFIAPGFLAWTGVCLVVALGLIFFAVPKWGKKNMLVHISICSVIGGLSVSVTSGLGSAILLSIRGQNQFKYWFIYFLLGFVIVTLVTEIIYLNKALELFNTAMVTPTYYVLFTFMTLVTSIVLFQGLSASVVAIVTIVLGFLVICVGITILQLSKIDPEDLAQKPGIDRSTTMLLKASRSHLRQSEKGESTQIEDPGVDTIRGGLGIVGSVIRARSSSRLSRRFNSSADEYRVGDEMGALRGVGHDVERYQLHDGPVPRSPLGGGGASASDRAISTMPPQMPLKRDTAISWASGTEGHDREKVPGSPLAGPGFGPGGSAMATLSVLTPTSEEADLSGTTTSTAMSSSATPADEYNNEEIVRRVYHTEPRGALQSHHDARAQLAAAHGGPLLQGAPGGPSSSSALQQGKYIDPYAVPRSVGPALPVNNNIRTMWEHAKKGPADVTALSEDGSGGQSEFGLSSVLNREGEKQRSDKEYPLRKGGRPSSEEDELLRPQATNDSEEEEERAKERQQRRFAFF</sequence>
<evidence type="ECO:0000256" key="3">
    <source>
        <dbReference type="ARBA" id="ARBA00022989"/>
    </source>
</evidence>
<dbReference type="SUPFAM" id="SSF103481">
    <property type="entry name" value="Multidrug resistance efflux transporter EmrE"/>
    <property type="match status" value="1"/>
</dbReference>
<keyword evidence="8" id="KW-1185">Reference proteome</keyword>
<dbReference type="InterPro" id="IPR037185">
    <property type="entry name" value="EmrE-like"/>
</dbReference>
<feature type="transmembrane region" description="Helical" evidence="6">
    <location>
        <begin position="75"/>
        <end position="97"/>
    </location>
</feature>
<dbReference type="PANTHER" id="PTHR12570:SF92">
    <property type="entry name" value="SPICHTHYIN, ISOFORM B"/>
    <property type="match status" value="1"/>
</dbReference>
<proteinExistence type="predicted"/>
<dbReference type="InParanoid" id="A0A066WRB5"/>
<dbReference type="GO" id="GO:0015095">
    <property type="term" value="F:magnesium ion transmembrane transporter activity"/>
    <property type="evidence" value="ECO:0007669"/>
    <property type="project" value="InterPro"/>
</dbReference>
<feature type="region of interest" description="Disordered" evidence="5">
    <location>
        <begin position="650"/>
        <end position="728"/>
    </location>
</feature>
<dbReference type="HOGENOM" id="CLU_012349_6_1_1"/>
<feature type="transmembrane region" description="Helical" evidence="6">
    <location>
        <begin position="282"/>
        <end position="302"/>
    </location>
</feature>
<accession>A0A066WRB5</accession>
<comment type="caution">
    <text evidence="7">The sequence shown here is derived from an EMBL/GenBank/DDBJ whole genome shotgun (WGS) entry which is preliminary data.</text>
</comment>
<feature type="transmembrane region" description="Helical" evidence="6">
    <location>
        <begin position="314"/>
        <end position="334"/>
    </location>
</feature>
<feature type="transmembrane region" description="Helical" evidence="6">
    <location>
        <begin position="248"/>
        <end position="270"/>
    </location>
</feature>
<evidence type="ECO:0000256" key="5">
    <source>
        <dbReference type="SAM" id="MobiDB-lite"/>
    </source>
</evidence>
<keyword evidence="2 6" id="KW-0812">Transmembrane</keyword>
<evidence type="ECO:0000256" key="4">
    <source>
        <dbReference type="ARBA" id="ARBA00023136"/>
    </source>
</evidence>
<dbReference type="RefSeq" id="XP_013246034.1">
    <property type="nucleotide sequence ID" value="XM_013390580.1"/>
</dbReference>
<feature type="compositionally biased region" description="Basic and acidic residues" evidence="5">
    <location>
        <begin position="675"/>
        <end position="688"/>
    </location>
</feature>
<dbReference type="AlphaFoldDB" id="A0A066WRB5"/>
<gene>
    <name evidence="7" type="ORF">K437DRAFT_94759</name>
</gene>
<dbReference type="OrthoDB" id="6428174at2759"/>
<feature type="transmembrane region" description="Helical" evidence="6">
    <location>
        <begin position="124"/>
        <end position="143"/>
    </location>
</feature>
<evidence type="ECO:0000313" key="8">
    <source>
        <dbReference type="Proteomes" id="UP000027361"/>
    </source>
</evidence>
<dbReference type="GeneID" id="25267960"/>
<comment type="subcellular location">
    <subcellularLocation>
        <location evidence="1">Membrane</location>
        <topology evidence="1">Multi-pass membrane protein</topology>
    </subcellularLocation>
</comment>
<keyword evidence="4 6" id="KW-0472">Membrane</keyword>
<organism evidence="7 8">
    <name type="scientific">Tilletiaria anomala (strain ATCC 24038 / CBS 436.72 / UBC 951)</name>
    <dbReference type="NCBI Taxonomy" id="1037660"/>
    <lineage>
        <taxon>Eukaryota</taxon>
        <taxon>Fungi</taxon>
        <taxon>Dikarya</taxon>
        <taxon>Basidiomycota</taxon>
        <taxon>Ustilaginomycotina</taxon>
        <taxon>Exobasidiomycetes</taxon>
        <taxon>Georgefischeriales</taxon>
        <taxon>Tilletiariaceae</taxon>
        <taxon>Tilletiaria</taxon>
    </lineage>
</organism>
<dbReference type="Pfam" id="PF05653">
    <property type="entry name" value="Mg_trans_NIPA"/>
    <property type="match status" value="1"/>
</dbReference>
<feature type="region of interest" description="Disordered" evidence="5">
    <location>
        <begin position="461"/>
        <end position="566"/>
    </location>
</feature>
<reference evidence="7 8" key="1">
    <citation type="submission" date="2014-05" db="EMBL/GenBank/DDBJ databases">
        <title>Draft genome sequence of a rare smut relative, Tilletiaria anomala UBC 951.</title>
        <authorList>
            <consortium name="DOE Joint Genome Institute"/>
            <person name="Toome M."/>
            <person name="Kuo A."/>
            <person name="Henrissat B."/>
            <person name="Lipzen A."/>
            <person name="Tritt A."/>
            <person name="Yoshinaga Y."/>
            <person name="Zane M."/>
            <person name="Barry K."/>
            <person name="Grigoriev I.V."/>
            <person name="Spatafora J.W."/>
            <person name="Aimea M.C."/>
        </authorList>
    </citation>
    <scope>NUCLEOTIDE SEQUENCE [LARGE SCALE GENOMIC DNA]</scope>
    <source>
        <strain evidence="7 8">UBC 951</strain>
    </source>
</reference>
<evidence type="ECO:0000256" key="1">
    <source>
        <dbReference type="ARBA" id="ARBA00004141"/>
    </source>
</evidence>
<feature type="transmembrane region" description="Helical" evidence="6">
    <location>
        <begin position="340"/>
        <end position="361"/>
    </location>
</feature>
<name>A0A066WRB5_TILAU</name>
<evidence type="ECO:0000256" key="2">
    <source>
        <dbReference type="ARBA" id="ARBA00022692"/>
    </source>
</evidence>
<protein>
    <submittedName>
        <fullName evidence="7">DUF803-domain-containing protein</fullName>
    </submittedName>
</protein>
<dbReference type="EMBL" id="JMSN01000003">
    <property type="protein sequence ID" value="KDN53195.1"/>
    <property type="molecule type" value="Genomic_DNA"/>
</dbReference>
<dbReference type="GO" id="GO:0016020">
    <property type="term" value="C:membrane"/>
    <property type="evidence" value="ECO:0007669"/>
    <property type="project" value="UniProtKB-SubCell"/>
</dbReference>
<evidence type="ECO:0000313" key="7">
    <source>
        <dbReference type="EMBL" id="KDN53195.1"/>
    </source>
</evidence>
<feature type="transmembrane region" description="Helical" evidence="6">
    <location>
        <begin position="177"/>
        <end position="197"/>
    </location>
</feature>